<evidence type="ECO:0000313" key="1">
    <source>
        <dbReference type="EMBL" id="CAB4021115.1"/>
    </source>
</evidence>
<organism evidence="1 2">
    <name type="scientific">Paramuricea clavata</name>
    <name type="common">Red gorgonian</name>
    <name type="synonym">Violescent sea-whip</name>
    <dbReference type="NCBI Taxonomy" id="317549"/>
    <lineage>
        <taxon>Eukaryota</taxon>
        <taxon>Metazoa</taxon>
        <taxon>Cnidaria</taxon>
        <taxon>Anthozoa</taxon>
        <taxon>Octocorallia</taxon>
        <taxon>Malacalcyonacea</taxon>
        <taxon>Plexauridae</taxon>
        <taxon>Paramuricea</taxon>
    </lineage>
</organism>
<gene>
    <name evidence="1" type="ORF">PACLA_8A036962</name>
</gene>
<protein>
    <submittedName>
        <fullName evidence="1">Methyltransferase 15</fullName>
    </submittedName>
</protein>
<accession>A0A6S7IPH7</accession>
<evidence type="ECO:0000313" key="2">
    <source>
        <dbReference type="Proteomes" id="UP001152795"/>
    </source>
</evidence>
<dbReference type="Proteomes" id="UP001152795">
    <property type="component" value="Unassembled WGS sequence"/>
</dbReference>
<name>A0A6S7IPH7_PARCT</name>
<comment type="caution">
    <text evidence="1">The sequence shown here is derived from an EMBL/GenBank/DDBJ whole genome shotgun (WGS) entry which is preliminary data.</text>
</comment>
<dbReference type="GO" id="GO:0008168">
    <property type="term" value="F:methyltransferase activity"/>
    <property type="evidence" value="ECO:0007669"/>
    <property type="project" value="UniProtKB-KW"/>
</dbReference>
<dbReference type="OrthoDB" id="5988477at2759"/>
<dbReference type="PANTHER" id="PTHR37162">
    <property type="entry name" value="HAT FAMILY DIMERISATION DOMAINCONTAINING PROTEIN-RELATED"/>
    <property type="match status" value="1"/>
</dbReference>
<dbReference type="AlphaFoldDB" id="A0A6S7IPH7"/>
<dbReference type="GO" id="GO:0032259">
    <property type="term" value="P:methylation"/>
    <property type="evidence" value="ECO:0007669"/>
    <property type="project" value="UniProtKB-KW"/>
</dbReference>
<keyword evidence="1" id="KW-0808">Transferase</keyword>
<keyword evidence="1" id="KW-0489">Methyltransferase</keyword>
<proteinExistence type="predicted"/>
<feature type="non-terminal residue" evidence="1">
    <location>
        <position position="94"/>
    </location>
</feature>
<keyword evidence="2" id="KW-1185">Reference proteome</keyword>
<dbReference type="EMBL" id="CACRXK020011277">
    <property type="protein sequence ID" value="CAB4021115.1"/>
    <property type="molecule type" value="Genomic_DNA"/>
</dbReference>
<sequence length="94" mass="10676">MQDAFTTHEIPWNNCVSFGVDNTSVNMGCRNSIKSRVLDMNPAIYIVGCPCHVVHNTALKVANAFEETSRFNVEDTVINIYYWFDKSTKRKASL</sequence>
<dbReference type="PANTHER" id="PTHR37162:SF1">
    <property type="entry name" value="BED-TYPE DOMAIN-CONTAINING PROTEIN"/>
    <property type="match status" value="1"/>
</dbReference>
<reference evidence="1" key="1">
    <citation type="submission" date="2020-04" db="EMBL/GenBank/DDBJ databases">
        <authorList>
            <person name="Alioto T."/>
            <person name="Alioto T."/>
            <person name="Gomez Garrido J."/>
        </authorList>
    </citation>
    <scope>NUCLEOTIDE SEQUENCE</scope>
    <source>
        <strain evidence="1">A484AB</strain>
    </source>
</reference>